<accession>A0A1I6V427</accession>
<dbReference type="Proteomes" id="UP000198852">
    <property type="component" value="Unassembled WGS sequence"/>
</dbReference>
<keyword evidence="3 6" id="KW-0238">DNA-binding</keyword>
<dbReference type="PANTHER" id="PTHR30118">
    <property type="entry name" value="HTH-TYPE TRANSCRIPTIONAL REGULATOR LEUO-RELATED"/>
    <property type="match status" value="1"/>
</dbReference>
<evidence type="ECO:0000313" key="6">
    <source>
        <dbReference type="EMBL" id="SFT08455.1"/>
    </source>
</evidence>
<keyword evidence="4" id="KW-0804">Transcription</keyword>
<dbReference type="Gene3D" id="3.40.190.10">
    <property type="entry name" value="Periplasmic binding protein-like II"/>
    <property type="match status" value="2"/>
</dbReference>
<dbReference type="SUPFAM" id="SSF53850">
    <property type="entry name" value="Periplasmic binding protein-like II"/>
    <property type="match status" value="1"/>
</dbReference>
<dbReference type="SUPFAM" id="SSF46785">
    <property type="entry name" value="Winged helix' DNA-binding domain"/>
    <property type="match status" value="1"/>
</dbReference>
<keyword evidence="7" id="KW-1185">Reference proteome</keyword>
<dbReference type="CDD" id="cd08417">
    <property type="entry name" value="PBP2_Nitroaromatics_like"/>
    <property type="match status" value="1"/>
</dbReference>
<keyword evidence="2" id="KW-0805">Transcription regulation</keyword>
<dbReference type="GO" id="GO:0003700">
    <property type="term" value="F:DNA-binding transcription factor activity"/>
    <property type="evidence" value="ECO:0007669"/>
    <property type="project" value="InterPro"/>
</dbReference>
<protein>
    <submittedName>
        <fullName evidence="6">DNA-binding transcriptional regulator, LysR family</fullName>
    </submittedName>
</protein>
<name>A0A1I6V427_9PSEU</name>
<evidence type="ECO:0000313" key="7">
    <source>
        <dbReference type="Proteomes" id="UP000198852"/>
    </source>
</evidence>
<dbReference type="InterPro" id="IPR037402">
    <property type="entry name" value="YidZ_PBP2"/>
</dbReference>
<dbReference type="PRINTS" id="PR00039">
    <property type="entry name" value="HTHLYSR"/>
</dbReference>
<dbReference type="PANTHER" id="PTHR30118:SF15">
    <property type="entry name" value="TRANSCRIPTIONAL REGULATORY PROTEIN"/>
    <property type="match status" value="1"/>
</dbReference>
<dbReference type="Pfam" id="PF00126">
    <property type="entry name" value="HTH_1"/>
    <property type="match status" value="1"/>
</dbReference>
<dbReference type="STRING" id="95161.SAMN05660874_05582"/>
<dbReference type="Gene3D" id="1.10.10.10">
    <property type="entry name" value="Winged helix-like DNA-binding domain superfamily/Winged helix DNA-binding domain"/>
    <property type="match status" value="1"/>
</dbReference>
<evidence type="ECO:0000256" key="1">
    <source>
        <dbReference type="ARBA" id="ARBA00009437"/>
    </source>
</evidence>
<evidence type="ECO:0000256" key="3">
    <source>
        <dbReference type="ARBA" id="ARBA00023125"/>
    </source>
</evidence>
<dbReference type="InterPro" id="IPR000847">
    <property type="entry name" value="LysR_HTH_N"/>
</dbReference>
<dbReference type="InterPro" id="IPR036388">
    <property type="entry name" value="WH-like_DNA-bd_sf"/>
</dbReference>
<dbReference type="PROSITE" id="PS50931">
    <property type="entry name" value="HTH_LYSR"/>
    <property type="match status" value="1"/>
</dbReference>
<evidence type="ECO:0000259" key="5">
    <source>
        <dbReference type="PROSITE" id="PS50931"/>
    </source>
</evidence>
<dbReference type="InterPro" id="IPR005119">
    <property type="entry name" value="LysR_subst-bd"/>
</dbReference>
<dbReference type="Pfam" id="PF03466">
    <property type="entry name" value="LysR_substrate"/>
    <property type="match status" value="1"/>
</dbReference>
<organism evidence="6 7">
    <name type="scientific">Saccharopolyspora flava</name>
    <dbReference type="NCBI Taxonomy" id="95161"/>
    <lineage>
        <taxon>Bacteria</taxon>
        <taxon>Bacillati</taxon>
        <taxon>Actinomycetota</taxon>
        <taxon>Actinomycetes</taxon>
        <taxon>Pseudonocardiales</taxon>
        <taxon>Pseudonocardiaceae</taxon>
        <taxon>Saccharopolyspora</taxon>
    </lineage>
</organism>
<proteinExistence type="inferred from homology"/>
<gene>
    <name evidence="6" type="ORF">SAMN05660874_05582</name>
</gene>
<reference evidence="7" key="1">
    <citation type="submission" date="2016-10" db="EMBL/GenBank/DDBJ databases">
        <authorList>
            <person name="Varghese N."/>
            <person name="Submissions S."/>
        </authorList>
    </citation>
    <scope>NUCLEOTIDE SEQUENCE [LARGE SCALE GENOMIC DNA]</scope>
    <source>
        <strain evidence="7">DSM 44771</strain>
    </source>
</reference>
<sequence>MNLAQVDLNLLVVLDALLREQNVTRAAERLHMSQPATSTALARLRKILGDPLLVRQGRYLRLTPRGEALIEPVREVLATIEQHIVAPPDFDPARDERTFNLVASDYVGVVIMRPLLARVNGLVPNVRLELGSLSGDAARMVERDEVDLVILPEVLGEEMLSGSCSSAPVVRDRYVGAVWSQHPLAEAGVLPLRALEQHPYLAFAPPNGCSLMDEDIERAGVTPRPEATSVNFITMPFLMAGTDMVTIIPESLGQQLAPAAGIVLLEPEFELRPVRESAYWHSRRDADPGHRWLREQLLSVVP</sequence>
<comment type="similarity">
    <text evidence="1">Belongs to the LysR transcriptional regulatory family.</text>
</comment>
<dbReference type="AlphaFoldDB" id="A0A1I6V427"/>
<dbReference type="EMBL" id="FOZX01000015">
    <property type="protein sequence ID" value="SFT08455.1"/>
    <property type="molecule type" value="Genomic_DNA"/>
</dbReference>
<evidence type="ECO:0000256" key="2">
    <source>
        <dbReference type="ARBA" id="ARBA00023015"/>
    </source>
</evidence>
<dbReference type="InterPro" id="IPR050389">
    <property type="entry name" value="LysR-type_TF"/>
</dbReference>
<feature type="domain" description="HTH lysR-type" evidence="5">
    <location>
        <begin position="6"/>
        <end position="63"/>
    </location>
</feature>
<dbReference type="GO" id="GO:0003677">
    <property type="term" value="F:DNA binding"/>
    <property type="evidence" value="ECO:0007669"/>
    <property type="project" value="UniProtKB-KW"/>
</dbReference>
<evidence type="ECO:0000256" key="4">
    <source>
        <dbReference type="ARBA" id="ARBA00023163"/>
    </source>
</evidence>
<dbReference type="InterPro" id="IPR036390">
    <property type="entry name" value="WH_DNA-bd_sf"/>
</dbReference>